<comment type="caution">
    <text evidence="11">The sequence shown here is derived from an EMBL/GenBank/DDBJ whole genome shotgun (WGS) entry which is preliminary data.</text>
</comment>
<organism evidence="11 12">
    <name type="scientific">Pilimelia anulata</name>
    <dbReference type="NCBI Taxonomy" id="53371"/>
    <lineage>
        <taxon>Bacteria</taxon>
        <taxon>Bacillati</taxon>
        <taxon>Actinomycetota</taxon>
        <taxon>Actinomycetes</taxon>
        <taxon>Micromonosporales</taxon>
        <taxon>Micromonosporaceae</taxon>
        <taxon>Pilimelia</taxon>
    </lineage>
</organism>
<dbReference type="Proteomes" id="UP000649739">
    <property type="component" value="Unassembled WGS sequence"/>
</dbReference>
<keyword evidence="5" id="KW-0472">Membrane</keyword>
<evidence type="ECO:0000256" key="7">
    <source>
        <dbReference type="ARBA" id="ARBA00037904"/>
    </source>
</evidence>
<dbReference type="AlphaFoldDB" id="A0A8J3BGU6"/>
<evidence type="ECO:0000256" key="5">
    <source>
        <dbReference type="ARBA" id="ARBA00023136"/>
    </source>
</evidence>
<keyword evidence="4 11" id="KW-0808">Transferase</keyword>
<proteinExistence type="inferred from homology"/>
<evidence type="ECO:0000256" key="8">
    <source>
        <dbReference type="ARBA" id="ARBA00038120"/>
    </source>
</evidence>
<evidence type="ECO:0000256" key="4">
    <source>
        <dbReference type="ARBA" id="ARBA00022679"/>
    </source>
</evidence>
<comment type="similarity">
    <text evidence="8">Belongs to the glycosyltransferase 2 family. CrtQ subfamily.</text>
</comment>
<reference evidence="11" key="1">
    <citation type="journal article" date="2014" name="Int. J. Syst. Evol. Microbiol.">
        <title>Complete genome sequence of Corynebacterium casei LMG S-19264T (=DSM 44701T), isolated from a smear-ripened cheese.</title>
        <authorList>
            <consortium name="US DOE Joint Genome Institute (JGI-PGF)"/>
            <person name="Walter F."/>
            <person name="Albersmeier A."/>
            <person name="Kalinowski J."/>
            <person name="Ruckert C."/>
        </authorList>
    </citation>
    <scope>NUCLEOTIDE SEQUENCE</scope>
    <source>
        <strain evidence="11">JCM 3090</strain>
    </source>
</reference>
<name>A0A8J3BGU6_9ACTN</name>
<evidence type="ECO:0000256" key="6">
    <source>
        <dbReference type="ARBA" id="ARBA00037281"/>
    </source>
</evidence>
<dbReference type="GO" id="GO:0005886">
    <property type="term" value="C:plasma membrane"/>
    <property type="evidence" value="ECO:0007669"/>
    <property type="project" value="UniProtKB-SubCell"/>
</dbReference>
<evidence type="ECO:0000313" key="11">
    <source>
        <dbReference type="EMBL" id="GGK02643.1"/>
    </source>
</evidence>
<keyword evidence="2" id="KW-1003">Cell membrane</keyword>
<evidence type="ECO:0000259" key="10">
    <source>
        <dbReference type="Pfam" id="PF00535"/>
    </source>
</evidence>
<evidence type="ECO:0000256" key="1">
    <source>
        <dbReference type="ARBA" id="ARBA00004236"/>
    </source>
</evidence>
<dbReference type="EMBL" id="BMQB01000008">
    <property type="protein sequence ID" value="GGK02643.1"/>
    <property type="molecule type" value="Genomic_DNA"/>
</dbReference>
<dbReference type="RefSeq" id="WP_189171321.1">
    <property type="nucleotide sequence ID" value="NZ_BMQB01000008.1"/>
</dbReference>
<accession>A0A8J3BGU6</accession>
<dbReference type="InterPro" id="IPR029044">
    <property type="entry name" value="Nucleotide-diphossugar_trans"/>
</dbReference>
<comment type="pathway">
    <text evidence="7">Carotenoid biosynthesis; staphyloxanthin biosynthesis; staphyloxanthin from farnesyl diphosphate: step 4/5.</text>
</comment>
<dbReference type="PANTHER" id="PTHR43646">
    <property type="entry name" value="GLYCOSYLTRANSFERASE"/>
    <property type="match status" value="1"/>
</dbReference>
<dbReference type="SUPFAM" id="SSF53448">
    <property type="entry name" value="Nucleotide-diphospho-sugar transferases"/>
    <property type="match status" value="1"/>
</dbReference>
<evidence type="ECO:0000256" key="2">
    <source>
        <dbReference type="ARBA" id="ARBA00022475"/>
    </source>
</evidence>
<dbReference type="InterPro" id="IPR001173">
    <property type="entry name" value="Glyco_trans_2-like"/>
</dbReference>
<gene>
    <name evidence="11" type="ORF">GCM10010123_35740</name>
</gene>
<keyword evidence="3" id="KW-0328">Glycosyltransferase</keyword>
<dbReference type="GO" id="GO:0016757">
    <property type="term" value="F:glycosyltransferase activity"/>
    <property type="evidence" value="ECO:0007669"/>
    <property type="project" value="UniProtKB-KW"/>
</dbReference>
<comment type="subcellular location">
    <subcellularLocation>
        <location evidence="1">Cell membrane</location>
    </subcellularLocation>
</comment>
<evidence type="ECO:0000313" key="12">
    <source>
        <dbReference type="Proteomes" id="UP000649739"/>
    </source>
</evidence>
<keyword evidence="12" id="KW-1185">Reference proteome</keyword>
<evidence type="ECO:0000256" key="3">
    <source>
        <dbReference type="ARBA" id="ARBA00022676"/>
    </source>
</evidence>
<reference evidence="11" key="2">
    <citation type="submission" date="2020-09" db="EMBL/GenBank/DDBJ databases">
        <authorList>
            <person name="Sun Q."/>
            <person name="Ohkuma M."/>
        </authorList>
    </citation>
    <scope>NUCLEOTIDE SEQUENCE</scope>
    <source>
        <strain evidence="11">JCM 3090</strain>
    </source>
</reference>
<feature type="domain" description="Glycosyltransferase 2-like" evidence="10">
    <location>
        <begin position="5"/>
        <end position="124"/>
    </location>
</feature>
<evidence type="ECO:0000256" key="9">
    <source>
        <dbReference type="ARBA" id="ARBA00040345"/>
    </source>
</evidence>
<comment type="function">
    <text evidence="6">Catalyzes the glycosylation of 4,4'-diaponeurosporenoate, i.e. the esterification of glucose at the C1'' position with the carboxyl group of 4,4'-diaponeurosporenic acid, to form glycosyl-4,4'-diaponeurosporenoate. This is a step in the biosynthesis of staphyloxanthin, an orange pigment present in most staphylococci strains.</text>
</comment>
<dbReference type="Pfam" id="PF00535">
    <property type="entry name" value="Glycos_transf_2"/>
    <property type="match status" value="1"/>
</dbReference>
<dbReference type="PANTHER" id="PTHR43646:SF2">
    <property type="entry name" value="GLYCOSYLTRANSFERASE 2-LIKE DOMAIN-CONTAINING PROTEIN"/>
    <property type="match status" value="1"/>
</dbReference>
<protein>
    <recommendedName>
        <fullName evidence="9">4,4'-diaponeurosporenoate glycosyltransferase</fullName>
    </recommendedName>
</protein>
<sequence>MRLWVVVPAHNEAATIGATLAALAAQWVPPAGIVVVDNASTDGTAAAVRGSGVAAHLVAEAERGAGRAADTGCRYAIARGATHLARTDADCLPDRDWTMAIAAGFAAGYGFLAGRLYPRTDDGPVPLSQRALLGPVQSAFHHLGRLRPDNRGRAYRGPYVLAAGANLAITAELYERSGGFPRADFSAGFEDRALANRVRAVTDRYARRPDMRVRWSMRRVREQGWPATIAWYTARRPTGPADVREPARAGADRP</sequence>
<dbReference type="Gene3D" id="3.90.550.10">
    <property type="entry name" value="Spore Coat Polysaccharide Biosynthesis Protein SpsA, Chain A"/>
    <property type="match status" value="1"/>
</dbReference>